<evidence type="ECO:0000313" key="2">
    <source>
        <dbReference type="Proteomes" id="UP000749559"/>
    </source>
</evidence>
<accession>A0A8S4QC02</accession>
<dbReference type="AlphaFoldDB" id="A0A8S4QC02"/>
<organism evidence="1 2">
    <name type="scientific">Owenia fusiformis</name>
    <name type="common">Polychaete worm</name>
    <dbReference type="NCBI Taxonomy" id="6347"/>
    <lineage>
        <taxon>Eukaryota</taxon>
        <taxon>Metazoa</taxon>
        <taxon>Spiralia</taxon>
        <taxon>Lophotrochozoa</taxon>
        <taxon>Annelida</taxon>
        <taxon>Polychaeta</taxon>
        <taxon>Sedentaria</taxon>
        <taxon>Canalipalpata</taxon>
        <taxon>Sabellida</taxon>
        <taxon>Oweniida</taxon>
        <taxon>Oweniidae</taxon>
        <taxon>Owenia</taxon>
    </lineage>
</organism>
<proteinExistence type="predicted"/>
<name>A0A8S4QC02_OWEFU</name>
<reference evidence="1" key="1">
    <citation type="submission" date="2022-03" db="EMBL/GenBank/DDBJ databases">
        <authorList>
            <person name="Martin C."/>
        </authorList>
    </citation>
    <scope>NUCLEOTIDE SEQUENCE</scope>
</reference>
<dbReference type="Proteomes" id="UP000749559">
    <property type="component" value="Unassembled WGS sequence"/>
</dbReference>
<gene>
    <name evidence="1" type="ORF">OFUS_LOCUS25345</name>
</gene>
<protein>
    <submittedName>
        <fullName evidence="1">Uncharacterized protein</fullName>
    </submittedName>
</protein>
<comment type="caution">
    <text evidence="1">The sequence shown here is derived from an EMBL/GenBank/DDBJ whole genome shotgun (WGS) entry which is preliminary data.</text>
</comment>
<dbReference type="EMBL" id="CAIIXF020000012">
    <property type="protein sequence ID" value="CAH1801565.1"/>
    <property type="molecule type" value="Genomic_DNA"/>
</dbReference>
<evidence type="ECO:0000313" key="1">
    <source>
        <dbReference type="EMBL" id="CAH1801565.1"/>
    </source>
</evidence>
<keyword evidence="2" id="KW-1185">Reference proteome</keyword>
<sequence>MDAIINYAFIMIIYLQMDNWPDFLCIHCSDKHSLFSEVISHTITIHPHEELKIDRLYIDPSTGKCHYRRKNYGFIPNTVNLKNGSITCNDDNEDVEIRYANQVNSEPKNHQPTEIPTDQVSEPLTFLESDNEQPTDGPSVINLGDFVSSAERAYRFLETNDPNSRIISYIYNFFEIVVSGIFPITNIGLLLFLDTVDYFTAPCAKQVRYRKETKYFWFMGFRLFHGKFLR</sequence>